<keyword evidence="2" id="KW-1185">Reference proteome</keyword>
<sequence>HSFASAYYTYIEEIQLKYKNNKKVLADRAICLNKHNIYYFYKKFLNQSIGAKNSKEIFNRLAKEIEEFNANEKGHA</sequence>
<dbReference type="EMBL" id="CAJVQB010091237">
    <property type="protein sequence ID" value="CAG8848252.1"/>
    <property type="molecule type" value="Genomic_DNA"/>
</dbReference>
<proteinExistence type="predicted"/>
<gene>
    <name evidence="1" type="ORF">GMARGA_LOCUS39094</name>
</gene>
<name>A0ABN7X784_GIGMA</name>
<feature type="non-terminal residue" evidence="1">
    <location>
        <position position="1"/>
    </location>
</feature>
<accession>A0ABN7X784</accession>
<organism evidence="1 2">
    <name type="scientific">Gigaspora margarita</name>
    <dbReference type="NCBI Taxonomy" id="4874"/>
    <lineage>
        <taxon>Eukaryota</taxon>
        <taxon>Fungi</taxon>
        <taxon>Fungi incertae sedis</taxon>
        <taxon>Mucoromycota</taxon>
        <taxon>Glomeromycotina</taxon>
        <taxon>Glomeromycetes</taxon>
        <taxon>Diversisporales</taxon>
        <taxon>Gigasporaceae</taxon>
        <taxon>Gigaspora</taxon>
    </lineage>
</organism>
<reference evidence="1 2" key="1">
    <citation type="submission" date="2021-06" db="EMBL/GenBank/DDBJ databases">
        <authorList>
            <person name="Kallberg Y."/>
            <person name="Tangrot J."/>
            <person name="Rosling A."/>
        </authorList>
    </citation>
    <scope>NUCLEOTIDE SEQUENCE [LARGE SCALE GENOMIC DNA]</scope>
    <source>
        <strain evidence="1 2">120-4 pot B 10/14</strain>
    </source>
</reference>
<protein>
    <submittedName>
        <fullName evidence="1">43537_t:CDS:1</fullName>
    </submittedName>
</protein>
<evidence type="ECO:0000313" key="1">
    <source>
        <dbReference type="EMBL" id="CAG8848252.1"/>
    </source>
</evidence>
<comment type="caution">
    <text evidence="1">The sequence shown here is derived from an EMBL/GenBank/DDBJ whole genome shotgun (WGS) entry which is preliminary data.</text>
</comment>
<evidence type="ECO:0000313" key="2">
    <source>
        <dbReference type="Proteomes" id="UP000789901"/>
    </source>
</evidence>
<dbReference type="Proteomes" id="UP000789901">
    <property type="component" value="Unassembled WGS sequence"/>
</dbReference>